<dbReference type="AlphaFoldDB" id="A0A4R0PAI7"/>
<feature type="domain" description="GCVT N-terminal" evidence="2">
    <location>
        <begin position="12"/>
        <end position="94"/>
    </location>
</feature>
<dbReference type="Pfam" id="PF01571">
    <property type="entry name" value="GCV_T"/>
    <property type="match status" value="1"/>
</dbReference>
<dbReference type="InterPro" id="IPR006222">
    <property type="entry name" value="GCVT_N"/>
</dbReference>
<organism evidence="4 5">
    <name type="scientific">Oricola cellulosilytica</name>
    <dbReference type="NCBI Taxonomy" id="1429082"/>
    <lineage>
        <taxon>Bacteria</taxon>
        <taxon>Pseudomonadati</taxon>
        <taxon>Pseudomonadota</taxon>
        <taxon>Alphaproteobacteria</taxon>
        <taxon>Hyphomicrobiales</taxon>
        <taxon>Ahrensiaceae</taxon>
        <taxon>Oricola</taxon>
    </lineage>
</organism>
<dbReference type="EMBL" id="SJST01000003">
    <property type="protein sequence ID" value="TCD14262.1"/>
    <property type="molecule type" value="Genomic_DNA"/>
</dbReference>
<sequence>MPVHLPTGRSVILIEGEDAEHFLQNLVTCDLGSLQEGVARAGALLAPQGKVLFDFLIFRVGADAFMIDIRSDVAADFIRRLTLYKLRAKVEIGESEESLVAISWENDSSDIAAARAVRDSRFVEEIGVTRHYGDAISGRNDKADAWNALRVSHGVAESGPDFALGEAFPHDISLDQNDGVDFRKGCYVGQEVVSRMQHRGTARRRIVIVESAEPLPAPGTAIETGGKPVGTLGTVAGERALAIVRLDRARDAREKGMPIVAGDTPVELTLPRGVSYDWPNDTAAADD</sequence>
<proteinExistence type="predicted"/>
<dbReference type="InterPro" id="IPR027266">
    <property type="entry name" value="TrmE/GcvT-like"/>
</dbReference>
<dbReference type="OrthoDB" id="9796287at2"/>
<dbReference type="RefSeq" id="WP_131568118.1">
    <property type="nucleotide sequence ID" value="NZ_JAINFK010000002.1"/>
</dbReference>
<dbReference type="InterPro" id="IPR057460">
    <property type="entry name" value="CAF17_C"/>
</dbReference>
<protein>
    <submittedName>
        <fullName evidence="4">Folate-binding protein</fullName>
    </submittedName>
</protein>
<dbReference type="SUPFAM" id="SSF103025">
    <property type="entry name" value="Folate-binding domain"/>
    <property type="match status" value="1"/>
</dbReference>
<feature type="domain" description="CAF17 C-terminal" evidence="3">
    <location>
        <begin position="203"/>
        <end position="272"/>
    </location>
</feature>
<dbReference type="Proteomes" id="UP000291301">
    <property type="component" value="Unassembled WGS sequence"/>
</dbReference>
<evidence type="ECO:0000259" key="2">
    <source>
        <dbReference type="Pfam" id="PF01571"/>
    </source>
</evidence>
<keyword evidence="5" id="KW-1185">Reference proteome</keyword>
<gene>
    <name evidence="4" type="ORF">E0D97_09280</name>
</gene>
<evidence type="ECO:0000313" key="4">
    <source>
        <dbReference type="EMBL" id="TCD14262.1"/>
    </source>
</evidence>
<dbReference type="PANTHER" id="PTHR22602">
    <property type="entry name" value="TRANSFERASE CAF17, MITOCHONDRIAL-RELATED"/>
    <property type="match status" value="1"/>
</dbReference>
<name>A0A4R0PAI7_9HYPH</name>
<dbReference type="GO" id="GO:0016226">
    <property type="term" value="P:iron-sulfur cluster assembly"/>
    <property type="evidence" value="ECO:0007669"/>
    <property type="project" value="TreeGrafter"/>
</dbReference>
<keyword evidence="1" id="KW-0809">Transit peptide</keyword>
<evidence type="ECO:0000256" key="1">
    <source>
        <dbReference type="ARBA" id="ARBA00022946"/>
    </source>
</evidence>
<dbReference type="InterPro" id="IPR017703">
    <property type="entry name" value="YgfZ/GCV_T_CS"/>
</dbReference>
<dbReference type="PANTHER" id="PTHR22602:SF0">
    <property type="entry name" value="TRANSFERASE CAF17, MITOCHONDRIAL-RELATED"/>
    <property type="match status" value="1"/>
</dbReference>
<dbReference type="NCBIfam" id="TIGR03317">
    <property type="entry name" value="ygfZ_signature"/>
    <property type="match status" value="1"/>
</dbReference>
<dbReference type="Pfam" id="PF25455">
    <property type="entry name" value="Beta-barrel_CAF17_C"/>
    <property type="match status" value="1"/>
</dbReference>
<comment type="caution">
    <text evidence="4">The sequence shown here is derived from an EMBL/GenBank/DDBJ whole genome shotgun (WGS) entry which is preliminary data.</text>
</comment>
<dbReference type="InterPro" id="IPR045179">
    <property type="entry name" value="YgfZ/GcvT"/>
</dbReference>
<evidence type="ECO:0000259" key="3">
    <source>
        <dbReference type="Pfam" id="PF25455"/>
    </source>
</evidence>
<accession>A0A4R0PAI7</accession>
<dbReference type="Gene3D" id="3.30.1360.120">
    <property type="entry name" value="Probable tRNA modification gtpase trme, domain 1"/>
    <property type="match status" value="2"/>
</dbReference>
<reference evidence="4 5" key="1">
    <citation type="journal article" date="2015" name="Antonie Van Leeuwenhoek">
        <title>Oricola cellulosilytica gen. nov., sp. nov., a cellulose-degrading bacterium of the family Phyllobacteriaceae isolated from surface seashore water, and emended descriptions of Mesorhizobium loti and Phyllobacterium myrsinacearum.</title>
        <authorList>
            <person name="Hameed A."/>
            <person name="Shahina M."/>
            <person name="Lai W.A."/>
            <person name="Lin S.Y."/>
            <person name="Young L.S."/>
            <person name="Liu Y.C."/>
            <person name="Hsu Y.H."/>
            <person name="Young C.C."/>
        </authorList>
    </citation>
    <scope>NUCLEOTIDE SEQUENCE [LARGE SCALE GENOMIC DNA]</scope>
    <source>
        <strain evidence="4 5">KCTC 52183</strain>
    </source>
</reference>
<evidence type="ECO:0000313" key="5">
    <source>
        <dbReference type="Proteomes" id="UP000291301"/>
    </source>
</evidence>